<feature type="transmembrane region" description="Helical" evidence="5">
    <location>
        <begin position="211"/>
        <end position="232"/>
    </location>
</feature>
<dbReference type="Gene3D" id="1.20.1280.290">
    <property type="match status" value="2"/>
</dbReference>
<dbReference type="Proteomes" id="UP000054408">
    <property type="component" value="Unassembled WGS sequence"/>
</dbReference>
<evidence type="ECO:0000256" key="4">
    <source>
        <dbReference type="ARBA" id="ARBA00023136"/>
    </source>
</evidence>
<dbReference type="InterPro" id="IPR006603">
    <property type="entry name" value="PQ-loop_rpt"/>
</dbReference>
<dbReference type="GO" id="GO:0098852">
    <property type="term" value="C:lytic vacuole membrane"/>
    <property type="evidence" value="ECO:0007669"/>
    <property type="project" value="UniProtKB-ARBA"/>
</dbReference>
<feature type="transmembrane region" description="Helical" evidence="5">
    <location>
        <begin position="59"/>
        <end position="82"/>
    </location>
</feature>
<accession>A0A0L0D9C1</accession>
<protein>
    <submittedName>
        <fullName evidence="6">PQ loop repeat family protein</fullName>
    </submittedName>
</protein>
<dbReference type="SMART" id="SM00679">
    <property type="entry name" value="CTNS"/>
    <property type="match status" value="2"/>
</dbReference>
<keyword evidence="3 5" id="KW-1133">Transmembrane helix</keyword>
<dbReference type="Pfam" id="PF04193">
    <property type="entry name" value="PQ-loop"/>
    <property type="match status" value="2"/>
</dbReference>
<dbReference type="PANTHER" id="PTHR16201:SF34">
    <property type="entry name" value="LYSOSOMAL AMINO ACID TRANSPORTER 1"/>
    <property type="match status" value="1"/>
</dbReference>
<keyword evidence="4 5" id="KW-0472">Membrane</keyword>
<dbReference type="PANTHER" id="PTHR16201">
    <property type="entry name" value="SEVEN TRANSMEMBRANE PROTEIN 1-RELATED"/>
    <property type="match status" value="1"/>
</dbReference>
<evidence type="ECO:0000256" key="1">
    <source>
        <dbReference type="ARBA" id="ARBA00004141"/>
    </source>
</evidence>
<feature type="transmembrane region" description="Helical" evidence="5">
    <location>
        <begin position="252"/>
        <end position="269"/>
    </location>
</feature>
<keyword evidence="7" id="KW-1185">Reference proteome</keyword>
<feature type="transmembrane region" description="Helical" evidence="5">
    <location>
        <begin position="88"/>
        <end position="110"/>
    </location>
</feature>
<dbReference type="InterPro" id="IPR051415">
    <property type="entry name" value="LAAT-1"/>
</dbReference>
<reference evidence="6 7" key="1">
    <citation type="submission" date="2010-05" db="EMBL/GenBank/DDBJ databases">
        <title>The Genome Sequence of Thecamonas trahens ATCC 50062.</title>
        <authorList>
            <consortium name="The Broad Institute Genome Sequencing Platform"/>
            <person name="Russ C."/>
            <person name="Cuomo C."/>
            <person name="Shea T."/>
            <person name="Young S.K."/>
            <person name="Zeng Q."/>
            <person name="Koehrsen M."/>
            <person name="Haas B."/>
            <person name="Borodovsky M."/>
            <person name="Guigo R."/>
            <person name="Alvarado L."/>
            <person name="Berlin A."/>
            <person name="Bochicchio J."/>
            <person name="Borenstein D."/>
            <person name="Chapman S."/>
            <person name="Chen Z."/>
            <person name="Freedman E."/>
            <person name="Gellesch M."/>
            <person name="Goldberg J."/>
            <person name="Griggs A."/>
            <person name="Gujja S."/>
            <person name="Heilman E."/>
            <person name="Heiman D."/>
            <person name="Hepburn T."/>
            <person name="Howarth C."/>
            <person name="Jen D."/>
            <person name="Larson L."/>
            <person name="Mehta T."/>
            <person name="Park D."/>
            <person name="Pearson M."/>
            <person name="Roberts A."/>
            <person name="Saif S."/>
            <person name="Shenoy N."/>
            <person name="Sisk P."/>
            <person name="Stolte C."/>
            <person name="Sykes S."/>
            <person name="Thomson T."/>
            <person name="Walk T."/>
            <person name="White J."/>
            <person name="Yandava C."/>
            <person name="Burger G."/>
            <person name="Gray M.W."/>
            <person name="Holland P.W.H."/>
            <person name="King N."/>
            <person name="Lang F.B.F."/>
            <person name="Roger A.J."/>
            <person name="Ruiz-Trillo I."/>
            <person name="Lander E."/>
            <person name="Nusbaum C."/>
        </authorList>
    </citation>
    <scope>NUCLEOTIDE SEQUENCE [LARGE SCALE GENOMIC DNA]</scope>
    <source>
        <strain evidence="6 7">ATCC 50062</strain>
    </source>
</reference>
<dbReference type="STRING" id="461836.A0A0L0D9C1"/>
<dbReference type="GeneID" id="25564254"/>
<comment type="subcellular location">
    <subcellularLocation>
        <location evidence="1">Membrane</location>
        <topology evidence="1">Multi-pass membrane protein</topology>
    </subcellularLocation>
</comment>
<organism evidence="6 7">
    <name type="scientific">Thecamonas trahens ATCC 50062</name>
    <dbReference type="NCBI Taxonomy" id="461836"/>
    <lineage>
        <taxon>Eukaryota</taxon>
        <taxon>Apusozoa</taxon>
        <taxon>Apusomonadida</taxon>
        <taxon>Apusomonadidae</taxon>
        <taxon>Thecamonas</taxon>
    </lineage>
</organism>
<dbReference type="FunFam" id="1.20.1280.290:FF:000009">
    <property type="entry name" value="PQ loop repeat family protein"/>
    <property type="match status" value="1"/>
</dbReference>
<evidence type="ECO:0000256" key="3">
    <source>
        <dbReference type="ARBA" id="ARBA00022989"/>
    </source>
</evidence>
<keyword evidence="2 5" id="KW-0812">Transmembrane</keyword>
<sequence length="375" mass="40405">MVACDAGAVKWCQDYFGECVYDTQGQISVILGIMSTGWWLVCQAPQIYTNFKRGNADSLALPFLLQWLFGDILNLLGCLLTNQLPTQLYQAMYFVFIDTILFSQFSYYSIKNRGKKAKSLTTESSALLSKPGGPGVASPNVVIGTPVHGTGASETTRLLSGASPLSTVTPPGMGTPSIPFSTVHSTVNSMYSTSASQPGVPAANATRLHSIFVFLALGLLTTASLALEPSSLAARVASPGGRVLLMHTSGKTINIIGTILAWSSAAFYLGSRTPQIVKNFRRRSTDGLSLAMFFFAVMGNLFYAVSIFLNTHGWHEYRNRLPYIIGSIGTLCFDFTIFTQFQIYKGNVPAEVTEIDPEVQPLPPAPANNTSVPAP</sequence>
<evidence type="ECO:0000313" key="7">
    <source>
        <dbReference type="Proteomes" id="UP000054408"/>
    </source>
</evidence>
<evidence type="ECO:0000313" key="6">
    <source>
        <dbReference type="EMBL" id="KNC48977.1"/>
    </source>
</evidence>
<feature type="transmembrane region" description="Helical" evidence="5">
    <location>
        <begin position="321"/>
        <end position="338"/>
    </location>
</feature>
<feature type="transmembrane region" description="Helical" evidence="5">
    <location>
        <begin position="290"/>
        <end position="309"/>
    </location>
</feature>
<name>A0A0L0D9C1_THETB</name>
<dbReference type="eggNOG" id="KOG2913">
    <property type="taxonomic scope" value="Eukaryota"/>
</dbReference>
<dbReference type="AlphaFoldDB" id="A0A0L0D9C1"/>
<proteinExistence type="predicted"/>
<gene>
    <name evidence="6" type="ORF">AMSG_04721</name>
</gene>
<evidence type="ECO:0000256" key="5">
    <source>
        <dbReference type="SAM" id="Phobius"/>
    </source>
</evidence>
<dbReference type="GO" id="GO:0015174">
    <property type="term" value="F:basic amino acid transmembrane transporter activity"/>
    <property type="evidence" value="ECO:0007669"/>
    <property type="project" value="TreeGrafter"/>
</dbReference>
<dbReference type="OMA" id="DMCIFIQ"/>
<dbReference type="EMBL" id="GL349452">
    <property type="protein sequence ID" value="KNC48977.1"/>
    <property type="molecule type" value="Genomic_DNA"/>
</dbReference>
<dbReference type="OrthoDB" id="8048523at2759"/>
<evidence type="ECO:0000256" key="2">
    <source>
        <dbReference type="ARBA" id="ARBA00022692"/>
    </source>
</evidence>
<dbReference type="RefSeq" id="XP_013758392.1">
    <property type="nucleotide sequence ID" value="XM_013902938.1"/>
</dbReference>